<dbReference type="Gene3D" id="3.10.20.310">
    <property type="entry name" value="membrane protein fhac"/>
    <property type="match status" value="1"/>
</dbReference>
<evidence type="ECO:0000256" key="3">
    <source>
        <dbReference type="ARBA" id="ARBA00022618"/>
    </source>
</evidence>
<dbReference type="PANTHER" id="PTHR37820:SF1">
    <property type="entry name" value="CELL DIVISION PROTEIN FTSQ"/>
    <property type="match status" value="1"/>
</dbReference>
<dbReference type="GO" id="GO:0005886">
    <property type="term" value="C:plasma membrane"/>
    <property type="evidence" value="ECO:0007669"/>
    <property type="project" value="TreeGrafter"/>
</dbReference>
<evidence type="ECO:0000313" key="11">
    <source>
        <dbReference type="Proteomes" id="UP000199545"/>
    </source>
</evidence>
<proteinExistence type="predicted"/>
<gene>
    <name evidence="10" type="ORF">SAMN05421852_1043</name>
</gene>
<evidence type="ECO:0000256" key="4">
    <source>
        <dbReference type="ARBA" id="ARBA00022692"/>
    </source>
</evidence>
<evidence type="ECO:0000256" key="5">
    <source>
        <dbReference type="ARBA" id="ARBA00022989"/>
    </source>
</evidence>
<reference evidence="10 11" key="1">
    <citation type="submission" date="2016-10" db="EMBL/GenBank/DDBJ databases">
        <authorList>
            <person name="de Groot N.N."/>
        </authorList>
    </citation>
    <scope>NUCLEOTIDE SEQUENCE [LARGE SCALE GENOMIC DNA]</scope>
    <source>
        <strain evidence="10 11">DSM 44778</strain>
    </source>
</reference>
<dbReference type="PROSITE" id="PS51779">
    <property type="entry name" value="POTRA"/>
    <property type="match status" value="1"/>
</dbReference>
<dbReference type="GO" id="GO:0051301">
    <property type="term" value="P:cell division"/>
    <property type="evidence" value="ECO:0007669"/>
    <property type="project" value="UniProtKB-KW"/>
</dbReference>
<evidence type="ECO:0000256" key="8">
    <source>
        <dbReference type="SAM" id="Phobius"/>
    </source>
</evidence>
<evidence type="ECO:0000313" key="10">
    <source>
        <dbReference type="EMBL" id="SFJ04484.1"/>
    </source>
</evidence>
<accession>A0A1I3N558</accession>
<dbReference type="Gene3D" id="3.40.50.10960">
    <property type="match status" value="1"/>
</dbReference>
<keyword evidence="4 8" id="KW-0812">Transmembrane</keyword>
<dbReference type="InterPro" id="IPR034746">
    <property type="entry name" value="POTRA"/>
</dbReference>
<dbReference type="Proteomes" id="UP000199545">
    <property type="component" value="Unassembled WGS sequence"/>
</dbReference>
<dbReference type="STRING" id="46223.SAMN05421852_1043"/>
<keyword evidence="5 8" id="KW-1133">Transmembrane helix</keyword>
<evidence type="ECO:0000256" key="7">
    <source>
        <dbReference type="ARBA" id="ARBA00023306"/>
    </source>
</evidence>
<comment type="subcellular location">
    <subcellularLocation>
        <location evidence="1">Membrane</location>
    </subcellularLocation>
</comment>
<dbReference type="EMBL" id="FORR01000004">
    <property type="protein sequence ID" value="SFJ04484.1"/>
    <property type="molecule type" value="Genomic_DNA"/>
</dbReference>
<evidence type="ECO:0000256" key="6">
    <source>
        <dbReference type="ARBA" id="ARBA00023136"/>
    </source>
</evidence>
<dbReference type="Pfam" id="PF08478">
    <property type="entry name" value="POTRA_1"/>
    <property type="match status" value="1"/>
</dbReference>
<feature type="domain" description="POTRA" evidence="9">
    <location>
        <begin position="44"/>
        <end position="112"/>
    </location>
</feature>
<organism evidence="10 11">
    <name type="scientific">Thermoflavimicrobium dichotomicum</name>
    <dbReference type="NCBI Taxonomy" id="46223"/>
    <lineage>
        <taxon>Bacteria</taxon>
        <taxon>Bacillati</taxon>
        <taxon>Bacillota</taxon>
        <taxon>Bacilli</taxon>
        <taxon>Bacillales</taxon>
        <taxon>Thermoactinomycetaceae</taxon>
        <taxon>Thermoflavimicrobium</taxon>
    </lineage>
</organism>
<keyword evidence="11" id="KW-1185">Reference proteome</keyword>
<keyword evidence="6 8" id="KW-0472">Membrane</keyword>
<protein>
    <submittedName>
        <fullName evidence="10">POTRA domain-containing protein, FtsQ-type</fullName>
    </submittedName>
</protein>
<evidence type="ECO:0000256" key="2">
    <source>
        <dbReference type="ARBA" id="ARBA00022475"/>
    </source>
</evidence>
<keyword evidence="2" id="KW-1003">Cell membrane</keyword>
<dbReference type="OrthoDB" id="1819027at2"/>
<dbReference type="AlphaFoldDB" id="A0A1I3N558"/>
<sequence length="238" mass="27381">MDGRVPPLRLRLNNHSSTSPWFYLLMSLFLLTLITILFLRSPLSKLEKIEIGGNKLISDQEILKRIRFVKGISYFHFSPSEARRALETLPELKEVEIKKSFPNQVYIQVQEHPIIALWLTREQKLIPLLANGFALKKVSVTNIGAKPIVQGWDSLNPVAVLALKQFALLPKELQEEITSIQPAPYASDQVLLISKKRHYIFVRAHELLKKVKLYSSFKNHPSGKIYLLESIWFAPEKM</sequence>
<dbReference type="InterPro" id="IPR013685">
    <property type="entry name" value="POTRA_FtsQ_type"/>
</dbReference>
<evidence type="ECO:0000259" key="9">
    <source>
        <dbReference type="PROSITE" id="PS51779"/>
    </source>
</evidence>
<name>A0A1I3N558_9BACL</name>
<feature type="transmembrane region" description="Helical" evidence="8">
    <location>
        <begin position="20"/>
        <end position="39"/>
    </location>
</feature>
<evidence type="ECO:0000256" key="1">
    <source>
        <dbReference type="ARBA" id="ARBA00004370"/>
    </source>
</evidence>
<keyword evidence="3" id="KW-0132">Cell division</keyword>
<dbReference type="InterPro" id="IPR050487">
    <property type="entry name" value="FtsQ_DivIB"/>
</dbReference>
<dbReference type="RefSeq" id="WP_093228720.1">
    <property type="nucleotide sequence ID" value="NZ_FORR01000004.1"/>
</dbReference>
<dbReference type="PANTHER" id="PTHR37820">
    <property type="entry name" value="CELL DIVISION PROTEIN DIVIB"/>
    <property type="match status" value="1"/>
</dbReference>
<keyword evidence="7" id="KW-0131">Cell cycle</keyword>